<dbReference type="RefSeq" id="WP_283174362.1">
    <property type="nucleotide sequence ID" value="NZ_JAPNOA010000039.1"/>
</dbReference>
<evidence type="ECO:0000313" key="2">
    <source>
        <dbReference type="EMBL" id="MCY0966151.1"/>
    </source>
</evidence>
<dbReference type="PANTHER" id="PTHR37812:SF1">
    <property type="entry name" value="MU-LIKE PROPHAGE FLUMU PROTEIN C"/>
    <property type="match status" value="1"/>
</dbReference>
<protein>
    <recommendedName>
        <fullName evidence="1">Mor transcription activator domain-containing protein</fullName>
    </recommendedName>
</protein>
<dbReference type="SUPFAM" id="SSF46689">
    <property type="entry name" value="Homeodomain-like"/>
    <property type="match status" value="1"/>
</dbReference>
<keyword evidence="3" id="KW-1185">Reference proteome</keyword>
<comment type="caution">
    <text evidence="2">The sequence shown here is derived from an EMBL/GenBank/DDBJ whole genome shotgun (WGS) entry which is preliminary data.</text>
</comment>
<dbReference type="InterPro" id="IPR014875">
    <property type="entry name" value="Mor_transcription_activator"/>
</dbReference>
<organism evidence="2 3">
    <name type="scientific">Parathalassolituus penaei</name>
    <dbReference type="NCBI Taxonomy" id="2997323"/>
    <lineage>
        <taxon>Bacteria</taxon>
        <taxon>Pseudomonadati</taxon>
        <taxon>Pseudomonadota</taxon>
        <taxon>Gammaproteobacteria</taxon>
        <taxon>Oceanospirillales</taxon>
        <taxon>Oceanospirillaceae</taxon>
        <taxon>Parathalassolituus</taxon>
    </lineage>
</organism>
<accession>A0A9X3EKR9</accession>
<dbReference type="InterPro" id="IPR052411">
    <property type="entry name" value="c-mor_Regulatory_Protein"/>
</dbReference>
<dbReference type="Pfam" id="PF08765">
    <property type="entry name" value="Mor"/>
    <property type="match status" value="1"/>
</dbReference>
<proteinExistence type="predicted"/>
<dbReference type="InterPro" id="IPR009057">
    <property type="entry name" value="Homeodomain-like_sf"/>
</dbReference>
<name>A0A9X3EKR9_9GAMM</name>
<evidence type="ECO:0000259" key="1">
    <source>
        <dbReference type="Pfam" id="PF08765"/>
    </source>
</evidence>
<reference evidence="2" key="1">
    <citation type="submission" date="2022-11" db="EMBL/GenBank/DDBJ databases">
        <title>Parathalassolutuus dongxingensis gen. nov., sp. nov., a novel member of family Oceanospirillaceae isolated from a coastal shrimp pond in Guangxi, China.</title>
        <authorList>
            <person name="Chen H."/>
        </authorList>
    </citation>
    <scope>NUCLEOTIDE SEQUENCE</scope>
    <source>
        <strain evidence="2">G-43</strain>
    </source>
</reference>
<gene>
    <name evidence="2" type="ORF">OUO13_13235</name>
</gene>
<dbReference type="Proteomes" id="UP001150830">
    <property type="component" value="Unassembled WGS sequence"/>
</dbReference>
<dbReference type="AlphaFoldDB" id="A0A9X3EKR9"/>
<dbReference type="EMBL" id="JAPNOA010000039">
    <property type="protein sequence ID" value="MCY0966151.1"/>
    <property type="molecule type" value="Genomic_DNA"/>
</dbReference>
<dbReference type="Gene3D" id="1.10.10.60">
    <property type="entry name" value="Homeodomain-like"/>
    <property type="match status" value="1"/>
</dbReference>
<dbReference type="PANTHER" id="PTHR37812">
    <property type="entry name" value="MU-LIKE PROPHAGE FLUMU PROTEIN C"/>
    <property type="match status" value="1"/>
</dbReference>
<sequence>MNNHDLFEDDHDMLDQALSRLDQLPQDDEAVRLAWPKLLIELVDVLASELKRMGEAEETALTMARRLVARQANHFGGRMIYLPNAERLKLAFRDMEIYGQYKGGNSRELAERFGLTQQQICSIVARQHGLHRKRVQPGLF</sequence>
<evidence type="ECO:0000313" key="3">
    <source>
        <dbReference type="Proteomes" id="UP001150830"/>
    </source>
</evidence>
<feature type="domain" description="Mor transcription activator" evidence="1">
    <location>
        <begin position="34"/>
        <end position="139"/>
    </location>
</feature>